<accession>A0A835EYB0</accession>
<sequence length="563" mass="60451">MDSTQIGVLKETHQIRLCRLLESKHGVALWNRRAVSARLLHSSDFPTRKGINSPIEYLSSLSGYSSLPSLGRAWAKCQGPLLPSTSTSGHSTNSVGGDSTGTPSKESSPSRRKHVKLQRLAPARRPIWRASAAAKLDPGSLACCHTRGLPAGRGAGWSFSRVYALRPSPFLSGRGLEPRRPTGRFAPASGGTGARRGGAGPGEGGIPVPTPFPEAHFGAKTFRPRSLRIPVPHWAPASRNCTEHLNRHVGFWEAAVSTMRVATSLVAVARGTAGGARVAVAHSHVTPPPGGRQDPGFPSGEKFPPSLPRSGRIPAGICSMAAALYSGDQRVWPNQSPKQLTKKTYMSPRPDSTSLHPPNSLNTTADPPLKVAALTQVVFLPAMRKTGSELDETQRGLVEEVEEVGIELGWSDGAGGEEKRKRIGLEPVEQYLSTRIDPSRSPPPIIRMATVKNMHAGTAARGRSFRLHSDVVSVAPSAIRDHDFEVAWSTAYTLDKALDIEKKEGWSLQAEAGQQKKIETPWPCRAAHASVIQGVRRGPDDLARGASFPQHGRATEHKRCDGT</sequence>
<feature type="region of interest" description="Disordered" evidence="1">
    <location>
        <begin position="538"/>
        <end position="563"/>
    </location>
</feature>
<feature type="compositionally biased region" description="Basic and acidic residues" evidence="1">
    <location>
        <begin position="553"/>
        <end position="563"/>
    </location>
</feature>
<comment type="caution">
    <text evidence="2">The sequence shown here is derived from an EMBL/GenBank/DDBJ whole genome shotgun (WGS) entry which is preliminary data.</text>
</comment>
<dbReference type="EMBL" id="JACEFO010001695">
    <property type="protein sequence ID" value="KAF8720535.1"/>
    <property type="molecule type" value="Genomic_DNA"/>
</dbReference>
<keyword evidence="3" id="KW-1185">Reference proteome</keyword>
<evidence type="ECO:0000313" key="3">
    <source>
        <dbReference type="Proteomes" id="UP000636709"/>
    </source>
</evidence>
<evidence type="ECO:0000313" key="2">
    <source>
        <dbReference type="EMBL" id="KAF8720535.1"/>
    </source>
</evidence>
<proteinExistence type="predicted"/>
<feature type="compositionally biased region" description="Polar residues" evidence="1">
    <location>
        <begin position="84"/>
        <end position="107"/>
    </location>
</feature>
<name>A0A835EYB0_9POAL</name>
<dbReference type="Proteomes" id="UP000636709">
    <property type="component" value="Unassembled WGS sequence"/>
</dbReference>
<feature type="region of interest" description="Disordered" evidence="1">
    <location>
        <begin position="174"/>
        <end position="206"/>
    </location>
</feature>
<dbReference type="AlphaFoldDB" id="A0A835EYB0"/>
<reference evidence="2" key="1">
    <citation type="submission" date="2020-07" db="EMBL/GenBank/DDBJ databases">
        <title>Genome sequence and genetic diversity analysis of an under-domesticated orphan crop, white fonio (Digitaria exilis).</title>
        <authorList>
            <person name="Bennetzen J.L."/>
            <person name="Chen S."/>
            <person name="Ma X."/>
            <person name="Wang X."/>
            <person name="Yssel A.E.J."/>
            <person name="Chaluvadi S.R."/>
            <person name="Johnson M."/>
            <person name="Gangashetty P."/>
            <person name="Hamidou F."/>
            <person name="Sanogo M.D."/>
            <person name="Zwaenepoel A."/>
            <person name="Wallace J."/>
            <person name="Van De Peer Y."/>
            <person name="Van Deynze A."/>
        </authorList>
    </citation>
    <scope>NUCLEOTIDE SEQUENCE</scope>
    <source>
        <tissue evidence="2">Leaves</tissue>
    </source>
</reference>
<feature type="compositionally biased region" description="Gly residues" evidence="1">
    <location>
        <begin position="190"/>
        <end position="205"/>
    </location>
</feature>
<evidence type="ECO:0000256" key="1">
    <source>
        <dbReference type="SAM" id="MobiDB-lite"/>
    </source>
</evidence>
<protein>
    <submittedName>
        <fullName evidence="2">Uncharacterized protein</fullName>
    </submittedName>
</protein>
<gene>
    <name evidence="2" type="ORF">HU200_023789</name>
</gene>
<organism evidence="2 3">
    <name type="scientific">Digitaria exilis</name>
    <dbReference type="NCBI Taxonomy" id="1010633"/>
    <lineage>
        <taxon>Eukaryota</taxon>
        <taxon>Viridiplantae</taxon>
        <taxon>Streptophyta</taxon>
        <taxon>Embryophyta</taxon>
        <taxon>Tracheophyta</taxon>
        <taxon>Spermatophyta</taxon>
        <taxon>Magnoliopsida</taxon>
        <taxon>Liliopsida</taxon>
        <taxon>Poales</taxon>
        <taxon>Poaceae</taxon>
        <taxon>PACMAD clade</taxon>
        <taxon>Panicoideae</taxon>
        <taxon>Panicodae</taxon>
        <taxon>Paniceae</taxon>
        <taxon>Anthephorinae</taxon>
        <taxon>Digitaria</taxon>
    </lineage>
</organism>
<feature type="region of interest" description="Disordered" evidence="1">
    <location>
        <begin position="84"/>
        <end position="121"/>
    </location>
</feature>
<feature type="region of interest" description="Disordered" evidence="1">
    <location>
        <begin position="333"/>
        <end position="366"/>
    </location>
</feature>
<feature type="compositionally biased region" description="Polar residues" evidence="1">
    <location>
        <begin position="333"/>
        <end position="365"/>
    </location>
</feature>